<comment type="caution">
    <text evidence="1">The sequence shown here is derived from an EMBL/GenBank/DDBJ whole genome shotgun (WGS) entry which is preliminary data.</text>
</comment>
<evidence type="ECO:0000313" key="1">
    <source>
        <dbReference type="EMBL" id="KAA5538928.1"/>
    </source>
</evidence>
<accession>A0A5M6CUJ6</accession>
<gene>
    <name evidence="1" type="ORF">FYK55_26185</name>
</gene>
<evidence type="ECO:0000313" key="2">
    <source>
        <dbReference type="Proteomes" id="UP000324479"/>
    </source>
</evidence>
<reference evidence="1 2" key="1">
    <citation type="submission" date="2019-08" db="EMBL/GenBank/DDBJ databases">
        <authorList>
            <person name="Dhanesh K."/>
            <person name="Kumar G."/>
            <person name="Sasikala C."/>
            <person name="Venkata Ramana C."/>
        </authorList>
    </citation>
    <scope>NUCLEOTIDE SEQUENCE [LARGE SCALE GENOMIC DNA]</scope>
    <source>
        <strain evidence="1 2">JC645</strain>
    </source>
</reference>
<name>A0A5M6CUJ6_9BACT</name>
<dbReference type="AlphaFoldDB" id="A0A5M6CUJ6"/>
<sequence>MNSLQLRSATRERNRCSYWDYYVDDRRLADVLDVGDFIPPIGWLGSVTELHFLSMLLRAADGDLSGNRAPLFVCAECADYGCGVLSCNIDRTYEGIVWRDFGMQTDYDDELIVDDRYRDRIYTFDPTEYYRTFSGHYDLAKSGG</sequence>
<organism evidence="1 2">
    <name type="scientific">Roseiconus nitratireducens</name>
    <dbReference type="NCBI Taxonomy" id="2605748"/>
    <lineage>
        <taxon>Bacteria</taxon>
        <taxon>Pseudomonadati</taxon>
        <taxon>Planctomycetota</taxon>
        <taxon>Planctomycetia</taxon>
        <taxon>Pirellulales</taxon>
        <taxon>Pirellulaceae</taxon>
        <taxon>Roseiconus</taxon>
    </lineage>
</organism>
<protein>
    <submittedName>
        <fullName evidence="1">Uncharacterized protein</fullName>
    </submittedName>
</protein>
<keyword evidence="2" id="KW-1185">Reference proteome</keyword>
<proteinExistence type="predicted"/>
<dbReference type="EMBL" id="VWOX01000024">
    <property type="protein sequence ID" value="KAA5538928.1"/>
    <property type="molecule type" value="Genomic_DNA"/>
</dbReference>
<dbReference type="Proteomes" id="UP000324479">
    <property type="component" value="Unassembled WGS sequence"/>
</dbReference>
<dbReference type="RefSeq" id="WP_150079599.1">
    <property type="nucleotide sequence ID" value="NZ_VWOX01000024.1"/>
</dbReference>